<dbReference type="Proteomes" id="UP000264141">
    <property type="component" value="Unassembled WGS sequence"/>
</dbReference>
<dbReference type="STRING" id="229919.GCA_001050195_00060"/>
<accession>A0A3D1JIS2</accession>
<dbReference type="PANTHER" id="PTHR36848:SF2">
    <property type="entry name" value="SECRETED PROTEIN"/>
    <property type="match status" value="1"/>
</dbReference>
<gene>
    <name evidence="1" type="ORF">DEQ80_11130</name>
</gene>
<dbReference type="InterPro" id="IPR053161">
    <property type="entry name" value="Ulvan_degrading_GH"/>
</dbReference>
<dbReference type="AlphaFoldDB" id="A0A3D1JIS2"/>
<reference evidence="1 2" key="1">
    <citation type="journal article" date="2018" name="Nat. Biotechnol.">
        <title>A standardized bacterial taxonomy based on genome phylogeny substantially revises the tree of life.</title>
        <authorList>
            <person name="Parks D.H."/>
            <person name="Chuvochina M."/>
            <person name="Waite D.W."/>
            <person name="Rinke C."/>
            <person name="Skarshewski A."/>
            <person name="Chaumeil P.A."/>
            <person name="Hugenholtz P."/>
        </authorList>
    </citation>
    <scope>NUCLEOTIDE SEQUENCE [LARGE SCALE GENOMIC DNA]</scope>
    <source>
        <strain evidence="1">UBA8781</strain>
    </source>
</reference>
<dbReference type="EMBL" id="DPBP01000041">
    <property type="protein sequence ID" value="HCE18403.1"/>
    <property type="molecule type" value="Genomic_DNA"/>
</dbReference>
<dbReference type="SUPFAM" id="SSF49785">
    <property type="entry name" value="Galactose-binding domain-like"/>
    <property type="match status" value="1"/>
</dbReference>
<evidence type="ECO:0000313" key="1">
    <source>
        <dbReference type="EMBL" id="HCE18403.1"/>
    </source>
</evidence>
<sequence>MEQIRKDFLTPPATFRGAPFWSWNDRLQVDELVRQVQDMKAHGMGGFFMHSREGLETPYMGPEWMECIRQTVQAARQAGMYAWLYDEDRWPSGFAGGLVPARGGDAFRAKILSVEECSSLPPDADEALALFAAVIDGSEIRAARRLTSAQEQLQPGEVALIFRREISGPSEWFNDDAYADNLNPDSVAAFLDITYEAYRKEVGEEFGRAVPGIFTDEPNIFSHHSPAGRRALPWTDGLVEMFRERRGWDLLDGLPWLFYDGEPAARVRHDFWYTISQRFTEAYSRQLGEWCEANGLAFTGHYLNEAEMGHGILRGGAIMPHYRYQQVPGIDMLTEQNHEFITIKQCSSVANQFGRQRVLSETYGCSGWEFTFEGQKWNGDWQYVLGVNLRCQHLALYSLRGCRKRDYPPSFNYNTTWWEYNGVVEDYFARLGSILSRGHAVRDVLMIHPVSTGWMMLGEGEERLQQVNAFGERLNTFVQAQLATHYDFDFGDEQIMATDGIVEGNQIGVGRARYRVVVIPPETRTLLPSTVALLTRFLDAGGAVLGFEPLPDCVGAVSDPHLAKLWQKPGVTVLKTPAQLNRALEALLPRRISLVTPQGQQAARLLTMQRKMEEGMAFFVVNNDRHQSYRVSVALEAGEFAEGCLEEWDALTGEIRPVEATLRDGMFHFEAEFAPAGSRLYMISRSPAGTTRPGEGARRGGVWQAQTPVRVCYAGPSFEFSRTDPNLLTLDFCQWRVKGEAWSELMQVWQAQDELRRRLGMRSIYYNGLPQRYRWALNPHPGDGTPMEMRFTFKVEVVPQKPVYLLLERAELFEIMLNGQPVPASSVGWYLDRAFKKVLLPALQKGDNELVISCSYTQSMELEDCYLLGDFGVSLDRVMVAEPERLHTGDWTAQGYPHYAGGMIYHARVEFSPGERVFLHLGPFSGVHVVVHVNDQKVGHIPWRAANGLELTRFLQPGKNRVGIEVVSSPRNMLGPLHRAPEHEPWTDWRSFRRTDESFTPDYVFWPWGLTGQVRFIVQRS</sequence>
<name>A0A3D1JIS2_9CHLR</name>
<proteinExistence type="predicted"/>
<comment type="caution">
    <text evidence="1">The sequence shown here is derived from an EMBL/GenBank/DDBJ whole genome shotgun (WGS) entry which is preliminary data.</text>
</comment>
<protein>
    <recommendedName>
        <fullName evidence="3">Glycoside hydrolase</fullName>
    </recommendedName>
</protein>
<organism evidence="1 2">
    <name type="scientific">Anaerolinea thermolimosa</name>
    <dbReference type="NCBI Taxonomy" id="229919"/>
    <lineage>
        <taxon>Bacteria</taxon>
        <taxon>Bacillati</taxon>
        <taxon>Chloroflexota</taxon>
        <taxon>Anaerolineae</taxon>
        <taxon>Anaerolineales</taxon>
        <taxon>Anaerolineaceae</taxon>
        <taxon>Anaerolinea</taxon>
    </lineage>
</organism>
<dbReference type="PANTHER" id="PTHR36848">
    <property type="entry name" value="DNA-BINDING PROTEIN (PUTATIVE SECRETED PROTEIN)-RELATED"/>
    <property type="match status" value="1"/>
</dbReference>
<dbReference type="Gene3D" id="2.60.120.260">
    <property type="entry name" value="Galactose-binding domain-like"/>
    <property type="match status" value="1"/>
</dbReference>
<evidence type="ECO:0000313" key="2">
    <source>
        <dbReference type="Proteomes" id="UP000264141"/>
    </source>
</evidence>
<dbReference type="Pfam" id="PF17132">
    <property type="entry name" value="Glyco_hydro_106"/>
    <property type="match status" value="1"/>
</dbReference>
<evidence type="ECO:0008006" key="3">
    <source>
        <dbReference type="Google" id="ProtNLM"/>
    </source>
</evidence>
<dbReference type="InterPro" id="IPR008979">
    <property type="entry name" value="Galactose-bd-like_sf"/>
</dbReference>